<comment type="caution">
    <text evidence="1">The sequence shown here is derived from an EMBL/GenBank/DDBJ whole genome shotgun (WGS) entry which is preliminary data.</text>
</comment>
<evidence type="ECO:0000313" key="2">
    <source>
        <dbReference type="Proteomes" id="UP001281656"/>
    </source>
</evidence>
<keyword evidence="2" id="KW-1185">Reference proteome</keyword>
<organism evidence="1 2">
    <name type="scientific">Clostridium tanneri</name>
    <dbReference type="NCBI Taxonomy" id="3037988"/>
    <lineage>
        <taxon>Bacteria</taxon>
        <taxon>Bacillati</taxon>
        <taxon>Bacillota</taxon>
        <taxon>Clostridia</taxon>
        <taxon>Eubacteriales</taxon>
        <taxon>Clostridiaceae</taxon>
        <taxon>Clostridium</taxon>
    </lineage>
</organism>
<accession>A0ABU4JYB1</accession>
<dbReference type="RefSeq" id="WP_318799334.1">
    <property type="nucleotide sequence ID" value="NZ_JARUJP010000052.1"/>
</dbReference>
<gene>
    <name evidence="1" type="ORF">P8V03_18735</name>
</gene>
<reference evidence="1 2" key="1">
    <citation type="submission" date="2023-04" db="EMBL/GenBank/DDBJ databases">
        <title>Clostridium tannerae sp. nov., isolated from the fecal material of an alpaca.</title>
        <authorList>
            <person name="Miller S."/>
            <person name="Hendry M."/>
            <person name="King J."/>
            <person name="Sankaranarayanan K."/>
            <person name="Lawson P.A."/>
        </authorList>
    </citation>
    <scope>NUCLEOTIDE SEQUENCE [LARGE SCALE GENOMIC DNA]</scope>
    <source>
        <strain evidence="1 2">A1-XYC3</strain>
    </source>
</reference>
<evidence type="ECO:0000313" key="1">
    <source>
        <dbReference type="EMBL" id="MDW8803167.1"/>
    </source>
</evidence>
<sequence>MDIIKLKVVNDEFISYLPLFIYKNHVYIIRQNISNNNQGRNFNTFYDGFYKYNLINNSLELINTSAPIIEYFYDRDCSALYYRAIEEKDGKFYSVFFKLDNDFGTEERLLSVKLQRYVPTSLLTNEEKQIKVDCMIASLELYVLNKDFLVYKIDEINSYDEYYNYLDNCNKFKLFVYDVNEKRNYEVKDNSLFKHGIESIRTFKVNNREYILISSALYNEADKYEYIYNPEKTSCNDVRGAIDSIYLIPLEIFINEIKQDKETLSYQIIETVGQEGIVRFIHTNKNKIYYKVEYFNENISEIAIYDIITKEYERKRFESNWMFSGITLDGSTGYFYDDKLSCYVELSGKSWDNKRAIKIPFNSLNIMEPDIIITEEVNIQDGKLNFYSNIYDRSNGRLMKKIQGKPYVFKEDNILIIC</sequence>
<dbReference type="Proteomes" id="UP001281656">
    <property type="component" value="Unassembled WGS sequence"/>
</dbReference>
<proteinExistence type="predicted"/>
<dbReference type="EMBL" id="JARUJP010000052">
    <property type="protein sequence ID" value="MDW8803167.1"/>
    <property type="molecule type" value="Genomic_DNA"/>
</dbReference>
<protein>
    <submittedName>
        <fullName evidence="1">Uncharacterized protein</fullName>
    </submittedName>
</protein>
<name>A0ABU4JYB1_9CLOT</name>